<evidence type="ECO:0000259" key="7">
    <source>
        <dbReference type="PROSITE" id="PS50089"/>
    </source>
</evidence>
<evidence type="ECO:0000256" key="4">
    <source>
        <dbReference type="PROSITE-ProRule" id="PRU00175"/>
    </source>
</evidence>
<feature type="transmembrane region" description="Helical" evidence="6">
    <location>
        <begin position="155"/>
        <end position="175"/>
    </location>
</feature>
<dbReference type="AlphaFoldDB" id="A0A177WKX0"/>
<keyword evidence="6" id="KW-0812">Transmembrane</keyword>
<dbReference type="InterPro" id="IPR001841">
    <property type="entry name" value="Znf_RING"/>
</dbReference>
<feature type="compositionally biased region" description="Polar residues" evidence="5">
    <location>
        <begin position="628"/>
        <end position="651"/>
    </location>
</feature>
<dbReference type="SMART" id="SM00184">
    <property type="entry name" value="RING"/>
    <property type="match status" value="1"/>
</dbReference>
<evidence type="ECO:0000256" key="5">
    <source>
        <dbReference type="SAM" id="MobiDB-lite"/>
    </source>
</evidence>
<name>A0A177WKX0_BATDL</name>
<organism evidence="8 9">
    <name type="scientific">Batrachochytrium dendrobatidis (strain JEL423)</name>
    <dbReference type="NCBI Taxonomy" id="403673"/>
    <lineage>
        <taxon>Eukaryota</taxon>
        <taxon>Fungi</taxon>
        <taxon>Fungi incertae sedis</taxon>
        <taxon>Chytridiomycota</taxon>
        <taxon>Chytridiomycota incertae sedis</taxon>
        <taxon>Chytridiomycetes</taxon>
        <taxon>Rhizophydiales</taxon>
        <taxon>Rhizophydiales incertae sedis</taxon>
        <taxon>Batrachochytrium</taxon>
    </lineage>
</organism>
<dbReference type="eggNOG" id="KOG4628">
    <property type="taxonomic scope" value="Eukaryota"/>
</dbReference>
<dbReference type="PROSITE" id="PS50089">
    <property type="entry name" value="ZF_RING_2"/>
    <property type="match status" value="1"/>
</dbReference>
<feature type="compositionally biased region" description="Polar residues" evidence="5">
    <location>
        <begin position="571"/>
        <end position="601"/>
    </location>
</feature>
<feature type="compositionally biased region" description="Polar residues" evidence="5">
    <location>
        <begin position="535"/>
        <end position="553"/>
    </location>
</feature>
<reference evidence="8 9" key="1">
    <citation type="submission" date="2006-10" db="EMBL/GenBank/DDBJ databases">
        <title>The Genome Sequence of Batrachochytrium dendrobatidis JEL423.</title>
        <authorList>
            <consortium name="The Broad Institute Genome Sequencing Platform"/>
            <person name="Birren B."/>
            <person name="Lander E."/>
            <person name="Galagan J."/>
            <person name="Cuomo C."/>
            <person name="Devon K."/>
            <person name="Jaffe D."/>
            <person name="Butler J."/>
            <person name="Alvarez P."/>
            <person name="Gnerre S."/>
            <person name="Grabherr M."/>
            <person name="Kleber M."/>
            <person name="Mauceli E."/>
            <person name="Brockman W."/>
            <person name="Young S."/>
            <person name="LaButti K."/>
            <person name="Sykes S."/>
            <person name="DeCaprio D."/>
            <person name="Crawford M."/>
            <person name="Koehrsen M."/>
            <person name="Engels R."/>
            <person name="Montgomery P."/>
            <person name="Pearson M."/>
            <person name="Howarth C."/>
            <person name="Larson L."/>
            <person name="White J."/>
            <person name="O'Leary S."/>
            <person name="Kodira C."/>
            <person name="Zeng Q."/>
            <person name="Yandava C."/>
            <person name="Alvarado L."/>
            <person name="Longcore J."/>
            <person name="James T."/>
        </authorList>
    </citation>
    <scope>NUCLEOTIDE SEQUENCE [LARGE SCALE GENOMIC DNA]</scope>
    <source>
        <strain evidence="8 9">JEL423</strain>
    </source>
</reference>
<evidence type="ECO:0000256" key="6">
    <source>
        <dbReference type="SAM" id="Phobius"/>
    </source>
</evidence>
<feature type="region of interest" description="Disordered" evidence="5">
    <location>
        <begin position="401"/>
        <end position="425"/>
    </location>
</feature>
<dbReference type="SUPFAM" id="SSF57850">
    <property type="entry name" value="RING/U-box"/>
    <property type="match status" value="1"/>
</dbReference>
<protein>
    <recommendedName>
        <fullName evidence="7">RING-type domain-containing protein</fullName>
    </recommendedName>
</protein>
<feature type="domain" description="RING-type" evidence="7">
    <location>
        <begin position="433"/>
        <end position="475"/>
    </location>
</feature>
<dbReference type="InterPro" id="IPR013083">
    <property type="entry name" value="Znf_RING/FYVE/PHD"/>
</dbReference>
<reference evidence="8 9" key="2">
    <citation type="submission" date="2016-05" db="EMBL/GenBank/DDBJ databases">
        <title>Lineage-specific infection strategies underlie the spectrum of fungal disease in amphibians.</title>
        <authorList>
            <person name="Cuomo C.A."/>
            <person name="Farrer R.A."/>
            <person name="James T."/>
            <person name="Longcore J."/>
            <person name="Birren B."/>
        </authorList>
    </citation>
    <scope>NUCLEOTIDE SEQUENCE [LARGE SCALE GENOMIC DNA]</scope>
    <source>
        <strain evidence="8 9">JEL423</strain>
    </source>
</reference>
<feature type="region of interest" description="Disordered" evidence="5">
    <location>
        <begin position="299"/>
        <end position="334"/>
    </location>
</feature>
<evidence type="ECO:0000313" key="8">
    <source>
        <dbReference type="EMBL" id="OAJ40345.1"/>
    </source>
</evidence>
<gene>
    <name evidence="8" type="ORF">BDEG_24090</name>
</gene>
<evidence type="ECO:0000256" key="1">
    <source>
        <dbReference type="ARBA" id="ARBA00022723"/>
    </source>
</evidence>
<dbReference type="Pfam" id="PF13639">
    <property type="entry name" value="zf-RING_2"/>
    <property type="match status" value="1"/>
</dbReference>
<dbReference type="STRING" id="403673.A0A177WKX0"/>
<evidence type="ECO:0000256" key="3">
    <source>
        <dbReference type="ARBA" id="ARBA00022833"/>
    </source>
</evidence>
<sequence length="663" mass="73919">MSCILVGLTAIKVEPDSFSTKDLTWCMFRDIVILAIHSILIALYGKDGCIKDASSNNGPLSWLILDMSLTALRLVKNPIHYFANRALERSGSQWRNPSLVGFGFVGTLFYSRFCGMRIFTIIDWFTYIAWIFGISTVRTDSSCQNPIAIAVQWELTAATIVYFTCIVLFATLFLLNKTTLGHCFPGFTINNSRWPDACPTLLIDRTQWRQANESVTDYRARRRSIFLNQNPITQQPTRMQTALMNRGLSVEELNQLRTFVYSKEPVAPNEPTQTSDDLSKADDKCVAAIVVVSEKNSNNLPLSDVQSSKSDKTTNVQSENATNPSSDAAETTTTDDHSAIEVLVHGNGSMQHSALDRQTTDTAKMTPHNLCVTPDQVDSLHVIKIDDSLLSSHAVALKVPHPKGPIEPLTPDTVSRDEHVNKPEQERTTDQTCALCLCDYENDDFLRELHCIHRFHAECIDEWLIGKKRTCPVCNQDALGVSFQQRLRESLPAVANPTPLTAAAYPPWLEDRSALNSVNHNQENSTRRYASNMEISHTDSDSPQPALSNDSTTPVPPLPSDQVAGVFPSRDTVTLAHNGTNSSALPEDSTFTTRPSPHVNNSQTVLRNFFEQNANDRFLRWFRPSRNTRQVTSHGASNTLPSMQQTSTPTDTLVRINMDTDRS</sequence>
<evidence type="ECO:0000313" key="9">
    <source>
        <dbReference type="Proteomes" id="UP000077115"/>
    </source>
</evidence>
<evidence type="ECO:0000256" key="2">
    <source>
        <dbReference type="ARBA" id="ARBA00022771"/>
    </source>
</evidence>
<proteinExistence type="predicted"/>
<keyword evidence="2 4" id="KW-0863">Zinc-finger</keyword>
<feature type="region of interest" description="Disordered" evidence="5">
    <location>
        <begin position="628"/>
        <end position="663"/>
    </location>
</feature>
<dbReference type="EMBL" id="DS022304">
    <property type="protein sequence ID" value="OAJ40345.1"/>
    <property type="molecule type" value="Genomic_DNA"/>
</dbReference>
<dbReference type="OrthoDB" id="8062037at2759"/>
<keyword evidence="1" id="KW-0479">Metal-binding</keyword>
<feature type="compositionally biased region" description="Basic and acidic residues" evidence="5">
    <location>
        <begin position="414"/>
        <end position="425"/>
    </location>
</feature>
<dbReference type="FunFam" id="3.30.40.10:FF:000388">
    <property type="entry name" value="Putative RING zinc finger domain superfamily protein"/>
    <property type="match status" value="1"/>
</dbReference>
<feature type="region of interest" description="Disordered" evidence="5">
    <location>
        <begin position="535"/>
        <end position="601"/>
    </location>
</feature>
<feature type="transmembrane region" description="Helical" evidence="6">
    <location>
        <begin position="118"/>
        <end position="135"/>
    </location>
</feature>
<accession>A0A177WKX0</accession>
<dbReference type="Gene3D" id="3.30.40.10">
    <property type="entry name" value="Zinc/RING finger domain, C3HC4 (zinc finger)"/>
    <property type="match status" value="1"/>
</dbReference>
<keyword evidence="6" id="KW-0472">Membrane</keyword>
<dbReference type="VEuPathDB" id="FungiDB:BDEG_24090"/>
<dbReference type="GO" id="GO:0008270">
    <property type="term" value="F:zinc ion binding"/>
    <property type="evidence" value="ECO:0007669"/>
    <property type="project" value="UniProtKB-KW"/>
</dbReference>
<keyword evidence="3" id="KW-0862">Zinc</keyword>
<keyword evidence="6" id="KW-1133">Transmembrane helix</keyword>
<dbReference type="Proteomes" id="UP000077115">
    <property type="component" value="Unassembled WGS sequence"/>
</dbReference>
<dbReference type="PANTHER" id="PTHR45969">
    <property type="entry name" value="RING ZINC FINGER PROTEIN-RELATED"/>
    <property type="match status" value="1"/>
</dbReference>
<feature type="compositionally biased region" description="Polar residues" evidence="5">
    <location>
        <begin position="299"/>
        <end position="324"/>
    </location>
</feature>